<organism evidence="1 2">
    <name type="scientific">Athelia psychrophila</name>
    <dbReference type="NCBI Taxonomy" id="1759441"/>
    <lineage>
        <taxon>Eukaryota</taxon>
        <taxon>Fungi</taxon>
        <taxon>Dikarya</taxon>
        <taxon>Basidiomycota</taxon>
        <taxon>Agaricomycotina</taxon>
        <taxon>Agaricomycetes</taxon>
        <taxon>Agaricomycetidae</taxon>
        <taxon>Atheliales</taxon>
        <taxon>Atheliaceae</taxon>
        <taxon>Athelia</taxon>
    </lineage>
</organism>
<keyword evidence="2" id="KW-1185">Reference proteome</keyword>
<dbReference type="AlphaFoldDB" id="A0A167VYC3"/>
<accession>A0A167VYC3</accession>
<reference evidence="1 2" key="1">
    <citation type="journal article" date="2016" name="Mol. Biol. Evol.">
        <title>Comparative Genomics of Early-Diverging Mushroom-Forming Fungi Provides Insights into the Origins of Lignocellulose Decay Capabilities.</title>
        <authorList>
            <person name="Nagy L.G."/>
            <person name="Riley R."/>
            <person name="Tritt A."/>
            <person name="Adam C."/>
            <person name="Daum C."/>
            <person name="Floudas D."/>
            <person name="Sun H."/>
            <person name="Yadav J.S."/>
            <person name="Pangilinan J."/>
            <person name="Larsson K.H."/>
            <person name="Matsuura K."/>
            <person name="Barry K."/>
            <person name="Labutti K."/>
            <person name="Kuo R."/>
            <person name="Ohm R.A."/>
            <person name="Bhattacharya S.S."/>
            <person name="Shirouzu T."/>
            <person name="Yoshinaga Y."/>
            <person name="Martin F.M."/>
            <person name="Grigoriev I.V."/>
            <person name="Hibbett D.S."/>
        </authorList>
    </citation>
    <scope>NUCLEOTIDE SEQUENCE [LARGE SCALE GENOMIC DNA]</scope>
    <source>
        <strain evidence="1 2">CBS 109695</strain>
    </source>
</reference>
<dbReference type="EMBL" id="KV417835">
    <property type="protein sequence ID" value="KZP05499.1"/>
    <property type="molecule type" value="Genomic_DNA"/>
</dbReference>
<dbReference type="Proteomes" id="UP000076532">
    <property type="component" value="Unassembled WGS sequence"/>
</dbReference>
<protein>
    <submittedName>
        <fullName evidence="1">Uncharacterized protein</fullName>
    </submittedName>
</protein>
<sequence>MKAASEQAASDSTGQTIDAKAIEGKVKRWIQTTPDRCRAEILEIELKQTFHKDIPRYFSVQEANLWSFEEAQAAVAEKMGPGQDAFFAGLLEQSQKVRANGGIGVALLLIFVPEAGILHLTPFGQTELLTVVDVRPNSRWKNTLVEMVASGKVL</sequence>
<gene>
    <name evidence="1" type="ORF">FIBSPDRAFT_1054065</name>
</gene>
<evidence type="ECO:0000313" key="2">
    <source>
        <dbReference type="Proteomes" id="UP000076532"/>
    </source>
</evidence>
<proteinExistence type="predicted"/>
<name>A0A167VYC3_9AGAM</name>
<dbReference type="OrthoDB" id="2952748at2759"/>
<evidence type="ECO:0000313" key="1">
    <source>
        <dbReference type="EMBL" id="KZP05499.1"/>
    </source>
</evidence>